<gene>
    <name evidence="1" type="ORF">PanWU01x14_231000</name>
</gene>
<reference evidence="2" key="1">
    <citation type="submission" date="2016-06" db="EMBL/GenBank/DDBJ databases">
        <title>Parallel loss of symbiosis genes in relatives of nitrogen-fixing non-legume Parasponia.</title>
        <authorList>
            <person name="Van Velzen R."/>
            <person name="Holmer R."/>
            <person name="Bu F."/>
            <person name="Rutten L."/>
            <person name="Van Zeijl A."/>
            <person name="Liu W."/>
            <person name="Santuari L."/>
            <person name="Cao Q."/>
            <person name="Sharma T."/>
            <person name="Shen D."/>
            <person name="Roswanjaya Y."/>
            <person name="Wardhani T."/>
            <person name="Kalhor M.S."/>
            <person name="Jansen J."/>
            <person name="Van den Hoogen J."/>
            <person name="Gungor B."/>
            <person name="Hartog M."/>
            <person name="Hontelez J."/>
            <person name="Verver J."/>
            <person name="Yang W.-C."/>
            <person name="Schijlen E."/>
            <person name="Repin R."/>
            <person name="Schilthuizen M."/>
            <person name="Schranz E."/>
            <person name="Heidstra R."/>
            <person name="Miyata K."/>
            <person name="Fedorova E."/>
            <person name="Kohlen W."/>
            <person name="Bisseling T."/>
            <person name="Smit S."/>
            <person name="Geurts R."/>
        </authorList>
    </citation>
    <scope>NUCLEOTIDE SEQUENCE [LARGE SCALE GENOMIC DNA]</scope>
    <source>
        <strain evidence="2">cv. WU1-14</strain>
    </source>
</reference>
<dbReference type="EMBL" id="JXTB01000263">
    <property type="protein sequence ID" value="PON49328.1"/>
    <property type="molecule type" value="Genomic_DNA"/>
</dbReference>
<proteinExistence type="predicted"/>
<keyword evidence="2" id="KW-1185">Reference proteome</keyword>
<dbReference type="Proteomes" id="UP000237105">
    <property type="component" value="Unassembled WGS sequence"/>
</dbReference>
<evidence type="ECO:0000313" key="2">
    <source>
        <dbReference type="Proteomes" id="UP000237105"/>
    </source>
</evidence>
<protein>
    <submittedName>
        <fullName evidence="1">Uncharacterized protein</fullName>
    </submittedName>
</protein>
<dbReference type="AlphaFoldDB" id="A0A2P5BKL8"/>
<sequence length="32" mass="3784">MMNLVVKSGFLFEAILEQQYFKAGDRRFEDNS</sequence>
<accession>A0A2P5BKL8</accession>
<name>A0A2P5BKL8_PARAD</name>
<comment type="caution">
    <text evidence="1">The sequence shown here is derived from an EMBL/GenBank/DDBJ whole genome shotgun (WGS) entry which is preliminary data.</text>
</comment>
<evidence type="ECO:0000313" key="1">
    <source>
        <dbReference type="EMBL" id="PON49328.1"/>
    </source>
</evidence>
<organism evidence="1 2">
    <name type="scientific">Parasponia andersonii</name>
    <name type="common">Sponia andersonii</name>
    <dbReference type="NCBI Taxonomy" id="3476"/>
    <lineage>
        <taxon>Eukaryota</taxon>
        <taxon>Viridiplantae</taxon>
        <taxon>Streptophyta</taxon>
        <taxon>Embryophyta</taxon>
        <taxon>Tracheophyta</taxon>
        <taxon>Spermatophyta</taxon>
        <taxon>Magnoliopsida</taxon>
        <taxon>eudicotyledons</taxon>
        <taxon>Gunneridae</taxon>
        <taxon>Pentapetalae</taxon>
        <taxon>rosids</taxon>
        <taxon>fabids</taxon>
        <taxon>Rosales</taxon>
        <taxon>Cannabaceae</taxon>
        <taxon>Parasponia</taxon>
    </lineage>
</organism>